<dbReference type="Gene3D" id="3.40.50.300">
    <property type="entry name" value="P-loop containing nucleotide triphosphate hydrolases"/>
    <property type="match status" value="1"/>
</dbReference>
<keyword evidence="7" id="KW-0406">Ion transport</keyword>
<dbReference type="Proteomes" id="UP000034181">
    <property type="component" value="Unassembled WGS sequence"/>
</dbReference>
<keyword evidence="8" id="KW-0472">Membrane</keyword>
<dbReference type="Gene3D" id="2.40.10.170">
    <property type="match status" value="1"/>
</dbReference>
<evidence type="ECO:0000256" key="9">
    <source>
        <dbReference type="ARBA" id="ARBA00023196"/>
    </source>
</evidence>
<dbReference type="GO" id="GO:0005524">
    <property type="term" value="F:ATP binding"/>
    <property type="evidence" value="ECO:0007669"/>
    <property type="project" value="UniProtKB-KW"/>
</dbReference>
<dbReference type="InterPro" id="IPR055190">
    <property type="entry name" value="ATP-synt_VA_C"/>
</dbReference>
<dbReference type="SUPFAM" id="SSF52540">
    <property type="entry name" value="P-loop containing nucleoside triphosphate hydrolases"/>
    <property type="match status" value="1"/>
</dbReference>
<comment type="caution">
    <text evidence="13">The sequence shown here is derived from an EMBL/GenBank/DDBJ whole genome shotgun (WGS) entry which is preliminary data.</text>
</comment>
<sequence length="460" mass="50324">MGNTKISHGTIVGIRGQVVEVSFQKNKPAIHHLLYLKNDPSVKFEILSSSGEETYYCLALGSLSSLFRGAEVVNTETSINIALGRQILGRVIDIFGNPLDGKAVYESDNVWPIRKRVELRSGNASSSQILETGIKVVDLFAPLLKGGKSGFFGGAGVGKTLLLTEILHNVVAEGKGKTLSVFAGVGERVREALELYQTLEKSGVMNSTTMILGPMGESPVIRYLSAFTSVTVAEYFRDVLASDVLFFIDNTFRFAQAGNEISTLSNMIPSEDGYQSTLESQMARFHERLISSQNSEVTTIETIYVPADDILDHAVQSVFPYLDSTVILSRSVYRDGLLPAVDILASSSSALNATIVGEHHYEVALMAKDLLQKAQSLERIVSLVGEYELSAEDQAIYKRSRKLKNFMTQNFFSAASQKAQKGVFVPVKTTVEDVNAILVGKYDSLPEENFLYTGSITEIK</sequence>
<comment type="subcellular location">
    <subcellularLocation>
        <location evidence="1">Membrane</location>
    </subcellularLocation>
</comment>
<evidence type="ECO:0000256" key="4">
    <source>
        <dbReference type="ARBA" id="ARBA00022741"/>
    </source>
</evidence>
<feature type="domain" description="ATP synthase A/B type C-terminal" evidence="12">
    <location>
        <begin position="354"/>
        <end position="417"/>
    </location>
</feature>
<evidence type="ECO:0000259" key="12">
    <source>
        <dbReference type="Pfam" id="PF22919"/>
    </source>
</evidence>
<evidence type="ECO:0000259" key="11">
    <source>
        <dbReference type="Pfam" id="PF00006"/>
    </source>
</evidence>
<evidence type="ECO:0000256" key="6">
    <source>
        <dbReference type="ARBA" id="ARBA00022967"/>
    </source>
</evidence>
<evidence type="ECO:0000256" key="10">
    <source>
        <dbReference type="ARBA" id="ARBA00023310"/>
    </source>
</evidence>
<keyword evidence="3" id="KW-0813">Transport</keyword>
<dbReference type="InterPro" id="IPR024034">
    <property type="entry name" value="ATPase_F1/V1_b/a_C"/>
</dbReference>
<keyword evidence="10" id="KW-0066">ATP synthesis</keyword>
<dbReference type="Pfam" id="PF00006">
    <property type="entry name" value="ATP-synt_ab"/>
    <property type="match status" value="1"/>
</dbReference>
<keyword evidence="6" id="KW-1278">Translocase</keyword>
<accession>A0A0G0MMD7</accession>
<dbReference type="Gene3D" id="1.10.1140.10">
    <property type="entry name" value="Bovine Mitochondrial F1-atpase, Atp Synthase Beta Chain, Chain D, domain 3"/>
    <property type="match status" value="1"/>
</dbReference>
<evidence type="ECO:0000256" key="7">
    <source>
        <dbReference type="ARBA" id="ARBA00023065"/>
    </source>
</evidence>
<evidence type="ECO:0000256" key="5">
    <source>
        <dbReference type="ARBA" id="ARBA00022840"/>
    </source>
</evidence>
<organism evidence="13 14">
    <name type="scientific">Candidatus Woesebacteria bacterium GW2011_GWB1_38_5b</name>
    <dbReference type="NCBI Taxonomy" id="1618569"/>
    <lineage>
        <taxon>Bacteria</taxon>
        <taxon>Candidatus Woeseibacteriota</taxon>
    </lineage>
</organism>
<dbReference type="GO" id="GO:0045259">
    <property type="term" value="C:proton-transporting ATP synthase complex"/>
    <property type="evidence" value="ECO:0007669"/>
    <property type="project" value="UniProtKB-KW"/>
</dbReference>
<evidence type="ECO:0000313" key="14">
    <source>
        <dbReference type="Proteomes" id="UP000034181"/>
    </source>
</evidence>
<dbReference type="InterPro" id="IPR020003">
    <property type="entry name" value="ATPase_a/bsu_AS"/>
</dbReference>
<dbReference type="PANTHER" id="PTHR15184:SF71">
    <property type="entry name" value="ATP SYNTHASE SUBUNIT BETA, MITOCHONDRIAL"/>
    <property type="match status" value="1"/>
</dbReference>
<name>A0A0G0MMD7_9BACT</name>
<protein>
    <submittedName>
        <fullName evidence="13">ATP synthase subunit beta</fullName>
    </submittedName>
</protein>
<keyword evidence="5" id="KW-0067">ATP-binding</keyword>
<gene>
    <name evidence="13" type="ORF">US96_C0023G0003</name>
</gene>
<dbReference type="PATRIC" id="fig|1618569.3.peg.574"/>
<dbReference type="InterPro" id="IPR050053">
    <property type="entry name" value="ATPase_alpha/beta_chains"/>
</dbReference>
<keyword evidence="4" id="KW-0547">Nucleotide-binding</keyword>
<proteinExistence type="inferred from homology"/>
<keyword evidence="9" id="KW-0139">CF(1)</keyword>
<comment type="similarity">
    <text evidence="2">Belongs to the ATPase alpha/beta chains family.</text>
</comment>
<feature type="domain" description="ATPase F1/V1/A1 complex alpha/beta subunit nucleotide-binding" evidence="11">
    <location>
        <begin position="133"/>
        <end position="348"/>
    </location>
</feature>
<dbReference type="GO" id="GO:0046933">
    <property type="term" value="F:proton-transporting ATP synthase activity, rotational mechanism"/>
    <property type="evidence" value="ECO:0007669"/>
    <property type="project" value="TreeGrafter"/>
</dbReference>
<evidence type="ECO:0000256" key="1">
    <source>
        <dbReference type="ARBA" id="ARBA00004370"/>
    </source>
</evidence>
<dbReference type="SUPFAM" id="SSF47917">
    <property type="entry name" value="C-terminal domain of alpha and beta subunits of F1 ATP synthase"/>
    <property type="match status" value="1"/>
</dbReference>
<dbReference type="AlphaFoldDB" id="A0A0G0MMD7"/>
<evidence type="ECO:0000313" key="13">
    <source>
        <dbReference type="EMBL" id="KKQ74859.1"/>
    </source>
</evidence>
<dbReference type="Pfam" id="PF22919">
    <property type="entry name" value="ATP-synt_VA_C"/>
    <property type="match status" value="1"/>
</dbReference>
<evidence type="ECO:0000256" key="2">
    <source>
        <dbReference type="ARBA" id="ARBA00008936"/>
    </source>
</evidence>
<dbReference type="InterPro" id="IPR036121">
    <property type="entry name" value="ATPase_F1/V1/A1_a/bsu_N_sf"/>
</dbReference>
<evidence type="ECO:0000256" key="3">
    <source>
        <dbReference type="ARBA" id="ARBA00022448"/>
    </source>
</evidence>
<dbReference type="InterPro" id="IPR000194">
    <property type="entry name" value="ATPase_F1/V1/A1_a/bsu_nucl-bd"/>
</dbReference>
<dbReference type="SUPFAM" id="SSF50615">
    <property type="entry name" value="N-terminal domain of alpha and beta subunits of F1 ATP synthase"/>
    <property type="match status" value="1"/>
</dbReference>
<dbReference type="InterPro" id="IPR027417">
    <property type="entry name" value="P-loop_NTPase"/>
</dbReference>
<reference evidence="13 14" key="1">
    <citation type="journal article" date="2015" name="Nature">
        <title>rRNA introns, odd ribosomes, and small enigmatic genomes across a large radiation of phyla.</title>
        <authorList>
            <person name="Brown C.T."/>
            <person name="Hug L.A."/>
            <person name="Thomas B.C."/>
            <person name="Sharon I."/>
            <person name="Castelle C.J."/>
            <person name="Singh A."/>
            <person name="Wilkins M.J."/>
            <person name="Williams K.H."/>
            <person name="Banfield J.F."/>
        </authorList>
    </citation>
    <scope>NUCLEOTIDE SEQUENCE [LARGE SCALE GENOMIC DNA]</scope>
</reference>
<dbReference type="PANTHER" id="PTHR15184">
    <property type="entry name" value="ATP SYNTHASE"/>
    <property type="match status" value="1"/>
</dbReference>
<dbReference type="EMBL" id="LBUZ01000023">
    <property type="protein sequence ID" value="KKQ74859.1"/>
    <property type="molecule type" value="Genomic_DNA"/>
</dbReference>
<evidence type="ECO:0000256" key="8">
    <source>
        <dbReference type="ARBA" id="ARBA00023136"/>
    </source>
</evidence>
<dbReference type="PROSITE" id="PS00152">
    <property type="entry name" value="ATPASE_ALPHA_BETA"/>
    <property type="match status" value="1"/>
</dbReference>